<gene>
    <name evidence="2" type="ORF">LIER_08375</name>
</gene>
<protein>
    <recommendedName>
        <fullName evidence="1">RNase H type-1 domain-containing protein</fullName>
    </recommendedName>
</protein>
<evidence type="ECO:0000313" key="2">
    <source>
        <dbReference type="EMBL" id="GAA0149113.1"/>
    </source>
</evidence>
<name>A0AAV3PDB8_LITER</name>
<feature type="domain" description="RNase H type-1" evidence="1">
    <location>
        <begin position="3"/>
        <end position="51"/>
    </location>
</feature>
<organism evidence="2 3">
    <name type="scientific">Lithospermum erythrorhizon</name>
    <name type="common">Purple gromwell</name>
    <name type="synonym">Lithospermum officinale var. erythrorhizon</name>
    <dbReference type="NCBI Taxonomy" id="34254"/>
    <lineage>
        <taxon>Eukaryota</taxon>
        <taxon>Viridiplantae</taxon>
        <taxon>Streptophyta</taxon>
        <taxon>Embryophyta</taxon>
        <taxon>Tracheophyta</taxon>
        <taxon>Spermatophyta</taxon>
        <taxon>Magnoliopsida</taxon>
        <taxon>eudicotyledons</taxon>
        <taxon>Gunneridae</taxon>
        <taxon>Pentapetalae</taxon>
        <taxon>asterids</taxon>
        <taxon>lamiids</taxon>
        <taxon>Boraginales</taxon>
        <taxon>Boraginaceae</taxon>
        <taxon>Boraginoideae</taxon>
        <taxon>Lithospermeae</taxon>
        <taxon>Lithospermum</taxon>
    </lineage>
</organism>
<sequence length="87" mass="9956">MDQVKGVCGVRHEPLVKYHAKVIQLAKEFGQIMFEHIPRTQNEEADHLSRLATTYYDELPQGVYVEIREAPAYEEAIAFPVLEGPED</sequence>
<evidence type="ECO:0000313" key="3">
    <source>
        <dbReference type="Proteomes" id="UP001454036"/>
    </source>
</evidence>
<dbReference type="AlphaFoldDB" id="A0AAV3PDB8"/>
<reference evidence="2 3" key="1">
    <citation type="submission" date="2024-01" db="EMBL/GenBank/DDBJ databases">
        <title>The complete chloroplast genome sequence of Lithospermum erythrorhizon: insights into the phylogenetic relationship among Boraginaceae species and the maternal lineages of purple gromwells.</title>
        <authorList>
            <person name="Okada T."/>
            <person name="Watanabe K."/>
        </authorList>
    </citation>
    <scope>NUCLEOTIDE SEQUENCE [LARGE SCALE GENOMIC DNA]</scope>
</reference>
<keyword evidence="3" id="KW-1185">Reference proteome</keyword>
<dbReference type="Proteomes" id="UP001454036">
    <property type="component" value="Unassembled WGS sequence"/>
</dbReference>
<dbReference type="InterPro" id="IPR036397">
    <property type="entry name" value="RNaseH_sf"/>
</dbReference>
<dbReference type="Pfam" id="PF13456">
    <property type="entry name" value="RVT_3"/>
    <property type="match status" value="1"/>
</dbReference>
<dbReference type="InterPro" id="IPR002156">
    <property type="entry name" value="RNaseH_domain"/>
</dbReference>
<dbReference type="EMBL" id="BAABME010001352">
    <property type="protein sequence ID" value="GAA0149113.1"/>
    <property type="molecule type" value="Genomic_DNA"/>
</dbReference>
<dbReference type="GO" id="GO:0004523">
    <property type="term" value="F:RNA-DNA hybrid ribonuclease activity"/>
    <property type="evidence" value="ECO:0007669"/>
    <property type="project" value="InterPro"/>
</dbReference>
<dbReference type="GO" id="GO:0003676">
    <property type="term" value="F:nucleic acid binding"/>
    <property type="evidence" value="ECO:0007669"/>
    <property type="project" value="InterPro"/>
</dbReference>
<proteinExistence type="predicted"/>
<accession>A0AAV3PDB8</accession>
<evidence type="ECO:0000259" key="1">
    <source>
        <dbReference type="Pfam" id="PF13456"/>
    </source>
</evidence>
<comment type="caution">
    <text evidence="2">The sequence shown here is derived from an EMBL/GenBank/DDBJ whole genome shotgun (WGS) entry which is preliminary data.</text>
</comment>
<dbReference type="Gene3D" id="3.30.420.10">
    <property type="entry name" value="Ribonuclease H-like superfamily/Ribonuclease H"/>
    <property type="match status" value="1"/>
</dbReference>